<gene>
    <name evidence="2" type="ORF">MPF_0998</name>
</gene>
<organism evidence="2 3">
    <name type="scientific">Methanohalophilus portucalensis FDF-1</name>
    <dbReference type="NCBI Taxonomy" id="523843"/>
    <lineage>
        <taxon>Archaea</taxon>
        <taxon>Methanobacteriati</taxon>
        <taxon>Methanobacteriota</taxon>
        <taxon>Stenosarchaea group</taxon>
        <taxon>Methanomicrobia</taxon>
        <taxon>Methanosarcinales</taxon>
        <taxon>Methanosarcinaceae</taxon>
        <taxon>Methanohalophilus</taxon>
    </lineage>
</organism>
<comment type="caution">
    <text evidence="2">The sequence shown here is derived from an EMBL/GenBank/DDBJ whole genome shotgun (WGS) entry which is preliminary data.</text>
</comment>
<name>A0A1L9C6R2_9EURY</name>
<proteinExistence type="predicted"/>
<sequence>MDFPSKKPAKTEAKLQQIEISKDSSRSNLRKTK</sequence>
<protein>
    <submittedName>
        <fullName evidence="2">Uncharacterized protein</fullName>
    </submittedName>
</protein>
<dbReference type="Proteomes" id="UP000185713">
    <property type="component" value="Unassembled WGS sequence"/>
</dbReference>
<reference evidence="2 3" key="1">
    <citation type="submission" date="2014-12" db="EMBL/GenBank/DDBJ databases">
        <title>The genome sequence of Methanohalophilus portucalensis strain FDF1.</title>
        <authorList>
            <person name="Lai M.-C."/>
            <person name="Lai S.-J."/>
        </authorList>
    </citation>
    <scope>NUCLEOTIDE SEQUENCE [LARGE SCALE GENOMIC DNA]</scope>
    <source>
        <strain evidence="2 3">FDF-1</strain>
    </source>
</reference>
<feature type="region of interest" description="Disordered" evidence="1">
    <location>
        <begin position="1"/>
        <end position="33"/>
    </location>
</feature>
<dbReference type="EMBL" id="JWTK01000002">
    <property type="protein sequence ID" value="OJH50203.1"/>
    <property type="molecule type" value="Genomic_DNA"/>
</dbReference>
<evidence type="ECO:0000313" key="3">
    <source>
        <dbReference type="Proteomes" id="UP000185713"/>
    </source>
</evidence>
<evidence type="ECO:0000313" key="2">
    <source>
        <dbReference type="EMBL" id="OJH50203.1"/>
    </source>
</evidence>
<accession>A0A1L9C6R2</accession>
<dbReference type="AlphaFoldDB" id="A0A1L9C6R2"/>
<evidence type="ECO:0000256" key="1">
    <source>
        <dbReference type="SAM" id="MobiDB-lite"/>
    </source>
</evidence>